<accession>A0A915D9I7</accession>
<sequence>MYQDDHQPCCSQSFNAKVHQELNENGEIASIISVPRVDTGVLSMHSSPYLEYLIRLEEAIAIMRPSTYRPHLSYFQVSLESFLNWDFNLLNRVEEFEVS</sequence>
<dbReference type="Proteomes" id="UP000887574">
    <property type="component" value="Unplaced"/>
</dbReference>
<keyword evidence="1" id="KW-1185">Reference proteome</keyword>
<reference evidence="2" key="1">
    <citation type="submission" date="2022-11" db="UniProtKB">
        <authorList>
            <consortium name="WormBaseParasite"/>
        </authorList>
    </citation>
    <scope>IDENTIFICATION</scope>
</reference>
<proteinExistence type="predicted"/>
<protein>
    <submittedName>
        <fullName evidence="2">Uncharacterized protein</fullName>
    </submittedName>
</protein>
<organism evidence="1 2">
    <name type="scientific">Ditylenchus dipsaci</name>
    <dbReference type="NCBI Taxonomy" id="166011"/>
    <lineage>
        <taxon>Eukaryota</taxon>
        <taxon>Metazoa</taxon>
        <taxon>Ecdysozoa</taxon>
        <taxon>Nematoda</taxon>
        <taxon>Chromadorea</taxon>
        <taxon>Rhabditida</taxon>
        <taxon>Tylenchina</taxon>
        <taxon>Tylenchomorpha</taxon>
        <taxon>Sphaerularioidea</taxon>
        <taxon>Anguinidae</taxon>
        <taxon>Anguininae</taxon>
        <taxon>Ditylenchus</taxon>
    </lineage>
</organism>
<name>A0A915D9I7_9BILA</name>
<dbReference type="WBParaSite" id="jg17560">
    <property type="protein sequence ID" value="jg17560"/>
    <property type="gene ID" value="jg17560"/>
</dbReference>
<dbReference type="AlphaFoldDB" id="A0A915D9I7"/>
<evidence type="ECO:0000313" key="1">
    <source>
        <dbReference type="Proteomes" id="UP000887574"/>
    </source>
</evidence>
<evidence type="ECO:0000313" key="2">
    <source>
        <dbReference type="WBParaSite" id="jg17560"/>
    </source>
</evidence>